<dbReference type="InterPro" id="IPR050708">
    <property type="entry name" value="T6SS_VgrG/RHS"/>
</dbReference>
<dbReference type="PANTHER" id="PTHR32305:SF15">
    <property type="entry name" value="PROTEIN RHSA-RELATED"/>
    <property type="match status" value="1"/>
</dbReference>
<dbReference type="AlphaFoldDB" id="A0A934S4A4"/>
<name>A0A934S4A4_9BACT</name>
<keyword evidence="5" id="KW-1185">Reference proteome</keyword>
<dbReference type="Gene3D" id="2.180.10.10">
    <property type="entry name" value="RHS repeat-associated core"/>
    <property type="match status" value="1"/>
</dbReference>
<evidence type="ECO:0000256" key="2">
    <source>
        <dbReference type="SAM" id="MobiDB-lite"/>
    </source>
</evidence>
<feature type="region of interest" description="Disordered" evidence="2">
    <location>
        <begin position="206"/>
        <end position="225"/>
    </location>
</feature>
<sequence>MTLAWTSQTGALARQNDYDPFGNVVMKRNLLSGVPDFGFSTKLQDTESGLLYYGYRYYDPITGRWPSRDPIGERGGINLYGFVGNDGINQFDFFGLAATIDDANAALANGLDCGCYKAHATFSQYETWTNGPDGGIKADISISAVPTNKDGCACDCKETKLIQMVKTENAVIPDFRHRRTGVGGWRIDAEEHLPYPFVSDTSHASTSGLNGHINDTPGNRRIKSSGSSMRFTAVTCLVCSDPNAADKGKVLACVSWGYTMAQNRNGGPTGSKIVKLMKPYLQCGNNQSLNKALNDAVKQWNVAEGRNKVEFELNGR</sequence>
<evidence type="ECO:0000259" key="3">
    <source>
        <dbReference type="Pfam" id="PF25023"/>
    </source>
</evidence>
<organism evidence="4 5">
    <name type="scientific">Luteolibacter pohnpeiensis</name>
    <dbReference type="NCBI Taxonomy" id="454153"/>
    <lineage>
        <taxon>Bacteria</taxon>
        <taxon>Pseudomonadati</taxon>
        <taxon>Verrucomicrobiota</taxon>
        <taxon>Verrucomicrobiia</taxon>
        <taxon>Verrucomicrobiales</taxon>
        <taxon>Verrucomicrobiaceae</taxon>
        <taxon>Luteolibacter</taxon>
    </lineage>
</organism>
<dbReference type="EMBL" id="JAENIJ010000009">
    <property type="protein sequence ID" value="MBK1882236.1"/>
    <property type="molecule type" value="Genomic_DNA"/>
</dbReference>
<evidence type="ECO:0000313" key="5">
    <source>
        <dbReference type="Proteomes" id="UP000603141"/>
    </source>
</evidence>
<dbReference type="PRINTS" id="PR00394">
    <property type="entry name" value="RHSPROTEIN"/>
</dbReference>
<proteinExistence type="predicted"/>
<dbReference type="Pfam" id="PF25023">
    <property type="entry name" value="TEN_YD-shell"/>
    <property type="match status" value="1"/>
</dbReference>
<evidence type="ECO:0000256" key="1">
    <source>
        <dbReference type="ARBA" id="ARBA00022737"/>
    </source>
</evidence>
<protein>
    <recommendedName>
        <fullName evidence="3">Teneurin-like YD-shell domain-containing protein</fullName>
    </recommendedName>
</protein>
<accession>A0A934S4A4</accession>
<dbReference type="NCBIfam" id="TIGR03696">
    <property type="entry name" value="Rhs_assc_core"/>
    <property type="match status" value="1"/>
</dbReference>
<feature type="domain" description="Teneurin-like YD-shell" evidence="3">
    <location>
        <begin position="4"/>
        <end position="69"/>
    </location>
</feature>
<dbReference type="InterPro" id="IPR022385">
    <property type="entry name" value="Rhs_assc_core"/>
</dbReference>
<gene>
    <name evidence="4" type="ORF">JIN85_07410</name>
</gene>
<dbReference type="InterPro" id="IPR056823">
    <property type="entry name" value="TEN-like_YD-shell"/>
</dbReference>
<dbReference type="Proteomes" id="UP000603141">
    <property type="component" value="Unassembled WGS sequence"/>
</dbReference>
<comment type="caution">
    <text evidence="4">The sequence shown here is derived from an EMBL/GenBank/DDBJ whole genome shotgun (WGS) entry which is preliminary data.</text>
</comment>
<dbReference type="PANTHER" id="PTHR32305">
    <property type="match status" value="1"/>
</dbReference>
<keyword evidence="1" id="KW-0677">Repeat</keyword>
<dbReference type="RefSeq" id="WP_200269179.1">
    <property type="nucleotide sequence ID" value="NZ_JAENIJ010000009.1"/>
</dbReference>
<evidence type="ECO:0000313" key="4">
    <source>
        <dbReference type="EMBL" id="MBK1882236.1"/>
    </source>
</evidence>
<reference evidence="4" key="1">
    <citation type="submission" date="2021-01" db="EMBL/GenBank/DDBJ databases">
        <title>Modified the classification status of verrucomicrobia.</title>
        <authorList>
            <person name="Feng X."/>
        </authorList>
    </citation>
    <scope>NUCLEOTIDE SEQUENCE</scope>
    <source>
        <strain evidence="4">KCTC 22041</strain>
    </source>
</reference>